<keyword evidence="9 13" id="KW-0067">ATP-binding</keyword>
<keyword evidence="13" id="KW-0963">Cytoplasm</keyword>
<evidence type="ECO:0000256" key="6">
    <source>
        <dbReference type="ARBA" id="ARBA00022771"/>
    </source>
</evidence>
<feature type="binding site" evidence="13">
    <location>
        <position position="29"/>
    </location>
    <ligand>
        <name>Zn(2+)</name>
        <dbReference type="ChEBI" id="CHEBI:29105"/>
    </ligand>
</feature>
<evidence type="ECO:0000256" key="3">
    <source>
        <dbReference type="ARBA" id="ARBA00022679"/>
    </source>
</evidence>
<evidence type="ECO:0000256" key="5">
    <source>
        <dbReference type="ARBA" id="ARBA00022741"/>
    </source>
</evidence>
<evidence type="ECO:0000313" key="17">
    <source>
        <dbReference type="Proteomes" id="UP000530038"/>
    </source>
</evidence>
<dbReference type="Pfam" id="PF17848">
    <property type="entry name" value="Zn_ribbon_ACC"/>
    <property type="match status" value="1"/>
</dbReference>
<evidence type="ECO:0000313" key="16">
    <source>
        <dbReference type="EMBL" id="MBA5231818.1"/>
    </source>
</evidence>
<dbReference type="Gene3D" id="3.90.226.10">
    <property type="entry name" value="2-enoyl-CoA Hydratase, Chain A, domain 1"/>
    <property type="match status" value="1"/>
</dbReference>
<keyword evidence="5 13" id="KW-0547">Nucleotide-binding</keyword>
<keyword evidence="16" id="KW-0436">Ligase</keyword>
<feature type="region of interest" description="Disordered" evidence="14">
    <location>
        <begin position="282"/>
        <end position="305"/>
    </location>
</feature>
<evidence type="ECO:0000256" key="2">
    <source>
        <dbReference type="ARBA" id="ARBA00022516"/>
    </source>
</evidence>
<evidence type="ECO:0000256" key="7">
    <source>
        <dbReference type="ARBA" id="ARBA00022832"/>
    </source>
</evidence>
<dbReference type="PANTHER" id="PTHR42995">
    <property type="entry name" value="ACETYL-COENZYME A CARBOXYLASE CARBOXYL TRANSFERASE SUBUNIT BETA, CHLOROPLASTIC"/>
    <property type="match status" value="1"/>
</dbReference>
<keyword evidence="3 13" id="KW-0808">Transferase</keyword>
<proteinExistence type="inferred from homology"/>
<feature type="zinc finger region" description="C4-type" evidence="13">
    <location>
        <begin position="29"/>
        <end position="51"/>
    </location>
</feature>
<evidence type="ECO:0000256" key="4">
    <source>
        <dbReference type="ARBA" id="ARBA00022723"/>
    </source>
</evidence>
<evidence type="ECO:0000256" key="13">
    <source>
        <dbReference type="HAMAP-Rule" id="MF_01395"/>
    </source>
</evidence>
<dbReference type="InterPro" id="IPR000438">
    <property type="entry name" value="Acetyl_CoA_COase_Trfase_b_su"/>
</dbReference>
<organism evidence="16 17">
    <name type="scientific">Pectobacterium aroidearum</name>
    <dbReference type="NCBI Taxonomy" id="1201031"/>
    <lineage>
        <taxon>Bacteria</taxon>
        <taxon>Pseudomonadati</taxon>
        <taxon>Pseudomonadota</taxon>
        <taxon>Gammaproteobacteria</taxon>
        <taxon>Enterobacterales</taxon>
        <taxon>Pectobacteriaceae</taxon>
        <taxon>Pectobacterium</taxon>
    </lineage>
</organism>
<feature type="domain" description="CoA carboxyltransferase N-terminal" evidence="15">
    <location>
        <begin position="25"/>
        <end position="294"/>
    </location>
</feature>
<comment type="caution">
    <text evidence="16">The sequence shown here is derived from an EMBL/GenBank/DDBJ whole genome shotgun (WGS) entry which is preliminary data.</text>
</comment>
<keyword evidence="8 13" id="KW-0862">Zinc</keyword>
<feature type="binding site" evidence="13">
    <location>
        <position position="32"/>
    </location>
    <ligand>
        <name>Zn(2+)</name>
        <dbReference type="ChEBI" id="CHEBI:29105"/>
    </ligand>
</feature>
<keyword evidence="11 13" id="KW-0275">Fatty acid biosynthesis</keyword>
<evidence type="ECO:0000256" key="12">
    <source>
        <dbReference type="ARBA" id="ARBA00025280"/>
    </source>
</evidence>
<comment type="similarity">
    <text evidence="13">Belongs to the AccD/PCCB family.</text>
</comment>
<comment type="pathway">
    <text evidence="13">Lipid metabolism; malonyl-CoA biosynthesis; malonyl-CoA from acetyl-CoA: step 1/1.</text>
</comment>
<comment type="subcellular location">
    <subcellularLocation>
        <location evidence="1 13">Cytoplasm</location>
    </subcellularLocation>
</comment>
<comment type="catalytic activity">
    <reaction evidence="13">
        <text>N(6)-carboxybiotinyl-L-lysyl-[protein] + acetyl-CoA = N(6)-biotinyl-L-lysyl-[protein] + malonyl-CoA</text>
        <dbReference type="Rhea" id="RHEA:54728"/>
        <dbReference type="Rhea" id="RHEA-COMP:10505"/>
        <dbReference type="Rhea" id="RHEA-COMP:10506"/>
        <dbReference type="ChEBI" id="CHEBI:57288"/>
        <dbReference type="ChEBI" id="CHEBI:57384"/>
        <dbReference type="ChEBI" id="CHEBI:83144"/>
        <dbReference type="ChEBI" id="CHEBI:83145"/>
        <dbReference type="EC" id="2.1.3.15"/>
    </reaction>
</comment>
<evidence type="ECO:0000256" key="14">
    <source>
        <dbReference type="SAM" id="MobiDB-lite"/>
    </source>
</evidence>
<accession>A0ABR5ZBE4</accession>
<dbReference type="PRINTS" id="PR01070">
    <property type="entry name" value="ACCCTRFRASEB"/>
</dbReference>
<keyword evidence="10 13" id="KW-0443">Lipid metabolism</keyword>
<keyword evidence="4 13" id="KW-0479">Metal-binding</keyword>
<dbReference type="NCBIfam" id="TIGR00515">
    <property type="entry name" value="accD"/>
    <property type="match status" value="1"/>
</dbReference>
<dbReference type="InterPro" id="IPR034733">
    <property type="entry name" value="AcCoA_carboxyl_beta"/>
</dbReference>
<dbReference type="PANTHER" id="PTHR42995:SF5">
    <property type="entry name" value="ACETYL-COENZYME A CARBOXYLASE CARBOXYL TRANSFERASE SUBUNIT BETA, CHLOROPLASTIC"/>
    <property type="match status" value="1"/>
</dbReference>
<dbReference type="Pfam" id="PF01039">
    <property type="entry name" value="Carboxyl_trans"/>
    <property type="match status" value="1"/>
</dbReference>
<keyword evidence="7 13" id="KW-0276">Fatty acid metabolism</keyword>
<gene>
    <name evidence="13 16" type="primary">accD</name>
    <name evidence="16" type="ORF">H2Y56_06785</name>
</gene>
<dbReference type="PROSITE" id="PS50980">
    <property type="entry name" value="COA_CT_NTER"/>
    <property type="match status" value="1"/>
</dbReference>
<evidence type="ECO:0000256" key="8">
    <source>
        <dbReference type="ARBA" id="ARBA00022833"/>
    </source>
</evidence>
<evidence type="ECO:0000256" key="1">
    <source>
        <dbReference type="ARBA" id="ARBA00004496"/>
    </source>
</evidence>
<comment type="cofactor">
    <cofactor evidence="13">
        <name>Zn(2+)</name>
        <dbReference type="ChEBI" id="CHEBI:29105"/>
    </cofactor>
    <text evidence="13">Binds 1 zinc ion per subunit.</text>
</comment>
<dbReference type="HAMAP" id="MF_01395">
    <property type="entry name" value="AcetylCoA_CT_beta"/>
    <property type="match status" value="1"/>
</dbReference>
<dbReference type="InterPro" id="IPR041010">
    <property type="entry name" value="Znf-ACC"/>
</dbReference>
<keyword evidence="6 13" id="KW-0863">Zinc-finger</keyword>
<keyword evidence="17" id="KW-1185">Reference proteome</keyword>
<feature type="binding site" evidence="13">
    <location>
        <position position="51"/>
    </location>
    <ligand>
        <name>Zn(2+)</name>
        <dbReference type="ChEBI" id="CHEBI:29105"/>
    </ligand>
</feature>
<dbReference type="InterPro" id="IPR029045">
    <property type="entry name" value="ClpP/crotonase-like_dom_sf"/>
</dbReference>
<dbReference type="SUPFAM" id="SSF52096">
    <property type="entry name" value="ClpP/crotonase"/>
    <property type="match status" value="1"/>
</dbReference>
<comment type="function">
    <text evidence="12 13">Component of the acetyl coenzyme A carboxylase (ACC) complex. Biotin carboxylase (BC) catalyzes the carboxylation of biotin on its carrier protein (BCCP) and then the CO(2) group is transferred by the transcarboxylase to acetyl-CoA to form malonyl-CoA.</text>
</comment>
<dbReference type="RefSeq" id="WP_181829006.1">
    <property type="nucleotide sequence ID" value="NZ_CP104757.1"/>
</dbReference>
<feature type="binding site" evidence="13">
    <location>
        <position position="48"/>
    </location>
    <ligand>
        <name>Zn(2+)</name>
        <dbReference type="ChEBI" id="CHEBI:29105"/>
    </ligand>
</feature>
<dbReference type="Proteomes" id="UP000530038">
    <property type="component" value="Unassembled WGS sequence"/>
</dbReference>
<evidence type="ECO:0000259" key="15">
    <source>
        <dbReference type="PROSITE" id="PS50980"/>
    </source>
</evidence>
<dbReference type="EC" id="2.1.3.15" evidence="13"/>
<reference evidence="16 17" key="1">
    <citation type="submission" date="2020-07" db="EMBL/GenBank/DDBJ databases">
        <title>Characterization of Pectobacterium aroidearum strains causing soft rot on Amorphophallus konjac.</title>
        <authorList>
            <person name="Xie H."/>
        </authorList>
    </citation>
    <scope>NUCLEOTIDE SEQUENCE [LARGE SCALE GENOMIC DNA]</scope>
    <source>
        <strain evidence="16 17">MY10</strain>
    </source>
</reference>
<dbReference type="InterPro" id="IPR011762">
    <property type="entry name" value="COA_CT_N"/>
</dbReference>
<name>A0ABR5ZBE4_9GAMM</name>
<protein>
    <recommendedName>
        <fullName evidence="13">Acetyl-coenzyme A carboxylase carboxyl transferase subunit beta</fullName>
        <shortName evidence="13">ACCase subunit beta</shortName>
        <shortName evidence="13">Acetyl-CoA carboxylase carboxyltransferase subunit beta</shortName>
        <ecNumber evidence="13">2.1.3.15</ecNumber>
    </recommendedName>
</protein>
<evidence type="ECO:0000256" key="9">
    <source>
        <dbReference type="ARBA" id="ARBA00022840"/>
    </source>
</evidence>
<evidence type="ECO:0000256" key="11">
    <source>
        <dbReference type="ARBA" id="ARBA00023160"/>
    </source>
</evidence>
<evidence type="ECO:0000256" key="10">
    <source>
        <dbReference type="ARBA" id="ARBA00023098"/>
    </source>
</evidence>
<sequence>MSWIERILNKSNITPTRKANIPEGVWTKCDSCGQVLYRAELERNLGVCPKCDHHMRLSARNRLQAFLDKENTVELGSELEPKDVLKFRDSKKYKDRLVSAQKQSDEKDALIVMKGTLYGMPIVAASFEFSFMGGSMASVVGARFVRAVEQALEDGCPLVCFSASGGARMQEALMSLMQMAKTSAALAKMRERGLPYISVLTDPTMGGVSASLAMLGDLNIAEPKALIGFAGPRVIEQTVREKLPPGFQRSEFLIEKGAIDMIVRRPEMRYKLATLLAKLTNHPEPGNDDVEIRSDAPSESSQDDA</sequence>
<dbReference type="EMBL" id="JACERK010000002">
    <property type="protein sequence ID" value="MBA5231818.1"/>
    <property type="molecule type" value="Genomic_DNA"/>
</dbReference>
<keyword evidence="2 13" id="KW-0444">Lipid biosynthesis</keyword>
<dbReference type="GO" id="GO:0003989">
    <property type="term" value="F:acetyl-CoA carboxylase activity"/>
    <property type="evidence" value="ECO:0007669"/>
    <property type="project" value="UniProtKB-EC"/>
</dbReference>
<comment type="subunit">
    <text evidence="13">Acetyl-CoA carboxylase is a heterohexamer composed of biotin carboxyl carrier protein (AccB), biotin carboxylase (AccC) and two subunits each of ACCase subunit alpha (AccA) and ACCase subunit beta (AccD).</text>
</comment>